<dbReference type="Pfam" id="PF00067">
    <property type="entry name" value="p450"/>
    <property type="match status" value="1"/>
</dbReference>
<keyword evidence="5 6" id="KW-0408">Iron</keyword>
<keyword evidence="3 6" id="KW-0479">Metal-binding</keyword>
<dbReference type="Proteomes" id="UP001610432">
    <property type="component" value="Unassembled WGS sequence"/>
</dbReference>
<dbReference type="EMBL" id="JBFXLQ010000004">
    <property type="protein sequence ID" value="KAL2871153.1"/>
    <property type="molecule type" value="Genomic_DNA"/>
</dbReference>
<comment type="similarity">
    <text evidence="2 6">Belongs to the cytochrome P450 family.</text>
</comment>
<dbReference type="InterPro" id="IPR036396">
    <property type="entry name" value="Cyt_P450_sf"/>
</dbReference>
<keyword evidence="6" id="KW-0349">Heme</keyword>
<evidence type="ECO:0000313" key="8">
    <source>
        <dbReference type="Proteomes" id="UP001610432"/>
    </source>
</evidence>
<dbReference type="PANTHER" id="PTHR24305:SF172">
    <property type="entry name" value="P450, PUTATIVE (EUROFUNG)-RELATED"/>
    <property type="match status" value="1"/>
</dbReference>
<evidence type="ECO:0000256" key="4">
    <source>
        <dbReference type="ARBA" id="ARBA00023002"/>
    </source>
</evidence>
<sequence length="526" mass="58367">MLAIALLLPLSVIALLLYTVGRYFRDPKRLRRFPAPSVAALTPLWGMWHSWTGRQYKAIDAAHKRLGPVVRIAPNHVSFTDPAAYKDIYGHGMPLVKDDFYAHIAAGNPSIAQATDKAVHSGKRRSLAHIFSAREIGAMEPRVMKCVMDLCEAVRVKVRGGQLGPEDAYPVAPEGDGAFDVRPWLNMFAYDAITSMLFTNSYGFLKKGNDLCPSADENGVIRTVHGMDSFHSASRFNTILAQLPGPLYTLGRKILFFDHGNQAGSAFAGMARAQVLHRVENQPEQPDLFSFFPITPTEKRPHPMPISEVVAECVTMMDAGNDTTQTTLTNAMYLLAANPEKQEKLYAALAAAIPADYREEPLKVLPSAILKDVPYLRAVLEENWRCRPPVARGLPRRTTGEGSTIGGHFIPGGVTVSAPIHVLHRDEGLFRRPLEFIPERWLPGDDELEKDEKEAQNLKNFCIAFSLGARACIGRNLAYMEVSIVIAALVLNFEWELAEPGSAMETVERFNCNPKELMVRAKLRYC</sequence>
<accession>A0ABR4M3J6</accession>
<evidence type="ECO:0000313" key="7">
    <source>
        <dbReference type="EMBL" id="KAL2871153.1"/>
    </source>
</evidence>
<dbReference type="GeneID" id="98147257"/>
<dbReference type="InterPro" id="IPR017972">
    <property type="entry name" value="Cyt_P450_CS"/>
</dbReference>
<dbReference type="InterPro" id="IPR002401">
    <property type="entry name" value="Cyt_P450_E_grp-I"/>
</dbReference>
<keyword evidence="8" id="KW-1185">Reference proteome</keyword>
<evidence type="ECO:0000256" key="1">
    <source>
        <dbReference type="ARBA" id="ARBA00001971"/>
    </source>
</evidence>
<comment type="caution">
    <text evidence="7">The sequence shown here is derived from an EMBL/GenBank/DDBJ whole genome shotgun (WGS) entry which is preliminary data.</text>
</comment>
<keyword evidence="4 6" id="KW-0560">Oxidoreductase</keyword>
<dbReference type="RefSeq" id="XP_070890132.1">
    <property type="nucleotide sequence ID" value="XM_071032185.1"/>
</dbReference>
<reference evidence="7 8" key="1">
    <citation type="submission" date="2024-07" db="EMBL/GenBank/DDBJ databases">
        <title>Section-level genome sequencing and comparative genomics of Aspergillus sections Usti and Cavernicolus.</title>
        <authorList>
            <consortium name="Lawrence Berkeley National Laboratory"/>
            <person name="Nybo J.L."/>
            <person name="Vesth T.C."/>
            <person name="Theobald S."/>
            <person name="Frisvad J.C."/>
            <person name="Larsen T.O."/>
            <person name="Kjaerboelling I."/>
            <person name="Rothschild-Mancinelli K."/>
            <person name="Lyhne E.K."/>
            <person name="Kogle M.E."/>
            <person name="Barry K."/>
            <person name="Clum A."/>
            <person name="Na H."/>
            <person name="Ledsgaard L."/>
            <person name="Lin J."/>
            <person name="Lipzen A."/>
            <person name="Kuo A."/>
            <person name="Riley R."/>
            <person name="Mondo S."/>
            <person name="Labutti K."/>
            <person name="Haridas S."/>
            <person name="Pangalinan J."/>
            <person name="Salamov A.A."/>
            <person name="Simmons B.A."/>
            <person name="Magnuson J.K."/>
            <person name="Chen J."/>
            <person name="Drula E."/>
            <person name="Henrissat B."/>
            <person name="Wiebenga A."/>
            <person name="Lubbers R.J."/>
            <person name="Gomes A.C."/>
            <person name="Macurrencykelacurrency M.R."/>
            <person name="Stajich J."/>
            <person name="Grigoriev I.V."/>
            <person name="Mortensen U.H."/>
            <person name="De Vries R.P."/>
            <person name="Baker S.E."/>
            <person name="Andersen M.R."/>
        </authorList>
    </citation>
    <scope>NUCLEOTIDE SEQUENCE [LARGE SCALE GENOMIC DNA]</scope>
    <source>
        <strain evidence="7 8">CBS 449.75</strain>
    </source>
</reference>
<name>A0ABR4M3J6_9EURO</name>
<gene>
    <name evidence="7" type="ORF">BJX67DRAFT_377755</name>
</gene>
<evidence type="ECO:0000256" key="2">
    <source>
        <dbReference type="ARBA" id="ARBA00010617"/>
    </source>
</evidence>
<comment type="cofactor">
    <cofactor evidence="1">
        <name>heme</name>
        <dbReference type="ChEBI" id="CHEBI:30413"/>
    </cofactor>
</comment>
<evidence type="ECO:0000256" key="3">
    <source>
        <dbReference type="ARBA" id="ARBA00022723"/>
    </source>
</evidence>
<dbReference type="PANTHER" id="PTHR24305">
    <property type="entry name" value="CYTOCHROME P450"/>
    <property type="match status" value="1"/>
</dbReference>
<dbReference type="SUPFAM" id="SSF48264">
    <property type="entry name" value="Cytochrome P450"/>
    <property type="match status" value="1"/>
</dbReference>
<proteinExistence type="inferred from homology"/>
<keyword evidence="6" id="KW-0503">Monooxygenase</keyword>
<dbReference type="InterPro" id="IPR001128">
    <property type="entry name" value="Cyt_P450"/>
</dbReference>
<dbReference type="InterPro" id="IPR050121">
    <property type="entry name" value="Cytochrome_P450_monoxygenase"/>
</dbReference>
<protein>
    <submittedName>
        <fullName evidence="7">Cytochrome P450</fullName>
    </submittedName>
</protein>
<dbReference type="PROSITE" id="PS00086">
    <property type="entry name" value="CYTOCHROME_P450"/>
    <property type="match status" value="1"/>
</dbReference>
<evidence type="ECO:0000256" key="5">
    <source>
        <dbReference type="ARBA" id="ARBA00023004"/>
    </source>
</evidence>
<evidence type="ECO:0000256" key="6">
    <source>
        <dbReference type="RuleBase" id="RU000461"/>
    </source>
</evidence>
<dbReference type="PRINTS" id="PR00463">
    <property type="entry name" value="EP450I"/>
</dbReference>
<dbReference type="Gene3D" id="1.10.630.10">
    <property type="entry name" value="Cytochrome P450"/>
    <property type="match status" value="1"/>
</dbReference>
<dbReference type="PRINTS" id="PR00385">
    <property type="entry name" value="P450"/>
</dbReference>
<organism evidence="7 8">
    <name type="scientific">Aspergillus lucknowensis</name>
    <dbReference type="NCBI Taxonomy" id="176173"/>
    <lineage>
        <taxon>Eukaryota</taxon>
        <taxon>Fungi</taxon>
        <taxon>Dikarya</taxon>
        <taxon>Ascomycota</taxon>
        <taxon>Pezizomycotina</taxon>
        <taxon>Eurotiomycetes</taxon>
        <taxon>Eurotiomycetidae</taxon>
        <taxon>Eurotiales</taxon>
        <taxon>Aspergillaceae</taxon>
        <taxon>Aspergillus</taxon>
        <taxon>Aspergillus subgen. Nidulantes</taxon>
    </lineage>
</organism>